<keyword evidence="2" id="KW-1185">Reference proteome</keyword>
<dbReference type="Proteomes" id="UP000256980">
    <property type="component" value="Unassembled WGS sequence"/>
</dbReference>
<evidence type="ECO:0000313" key="2">
    <source>
        <dbReference type="Proteomes" id="UP000256980"/>
    </source>
</evidence>
<evidence type="ECO:0008006" key="3">
    <source>
        <dbReference type="Google" id="ProtNLM"/>
    </source>
</evidence>
<evidence type="ECO:0000313" key="1">
    <source>
        <dbReference type="EMBL" id="RED38211.1"/>
    </source>
</evidence>
<dbReference type="RefSeq" id="WP_147299248.1">
    <property type="nucleotide sequence ID" value="NZ_QRDV01000011.1"/>
</dbReference>
<comment type="caution">
    <text evidence="1">The sequence shown here is derived from an EMBL/GenBank/DDBJ whole genome shotgun (WGS) entry which is preliminary data.</text>
</comment>
<dbReference type="AlphaFoldDB" id="A0A3D9GRP3"/>
<reference evidence="1 2" key="1">
    <citation type="submission" date="2018-07" db="EMBL/GenBank/DDBJ databases">
        <title>Genomic Encyclopedia of Type Strains, Phase III (KMG-III): the genomes of soil and plant-associated and newly described type strains.</title>
        <authorList>
            <person name="Whitman W."/>
        </authorList>
    </citation>
    <scope>NUCLEOTIDE SEQUENCE [LARGE SCALE GENOMIC DNA]</scope>
    <source>
        <strain evidence="1 2">CECT 7946</strain>
    </source>
</reference>
<accession>A0A3D9GRP3</accession>
<dbReference type="OrthoDB" id="5465469at2"/>
<sequence>MIYSLYNYYLTRKTPTKFRKLSQWLLWQLYKYLKFSLPKSYKIISTRALGVDVNSNVIVSLTSFPARINIVYLAIKSMLYQTQRPQKIVLWLGKELFPNREADLPQNLLELKPFGLEIEFCDDLKAHTKYFYAMQKYQNNLVVTVDDDIIYPTNLLSTLLKVHHKFPRCVVANRVRSMIIENDDFLPYRGWKINKEHNIEPSKMNFATGVGGVLYKPEFFLNSLYDLEGIRKTNCIGDDIWLKAGEMENKIPVVFTNFYFKEFIEIPNSQKENLHSKNVFESGNDTQVKDVFGYFGITIQSFE</sequence>
<organism evidence="1 2">
    <name type="scientific">Winogradskyella eximia</name>
    <dbReference type="NCBI Taxonomy" id="262006"/>
    <lineage>
        <taxon>Bacteria</taxon>
        <taxon>Pseudomonadati</taxon>
        <taxon>Bacteroidota</taxon>
        <taxon>Flavobacteriia</taxon>
        <taxon>Flavobacteriales</taxon>
        <taxon>Flavobacteriaceae</taxon>
        <taxon>Winogradskyella</taxon>
    </lineage>
</organism>
<proteinExistence type="predicted"/>
<name>A0A3D9GRP3_9FLAO</name>
<dbReference type="InterPro" id="IPR029044">
    <property type="entry name" value="Nucleotide-diphossugar_trans"/>
</dbReference>
<protein>
    <recommendedName>
        <fullName evidence="3">Glycosyl transferase family 2</fullName>
    </recommendedName>
</protein>
<dbReference type="SUPFAM" id="SSF53448">
    <property type="entry name" value="Nucleotide-diphospho-sugar transferases"/>
    <property type="match status" value="1"/>
</dbReference>
<gene>
    <name evidence="1" type="ORF">DFQ10_11132</name>
</gene>
<dbReference type="EMBL" id="QRDV01000011">
    <property type="protein sequence ID" value="RED38211.1"/>
    <property type="molecule type" value="Genomic_DNA"/>
</dbReference>